<dbReference type="SMART" id="SM00843">
    <property type="entry name" value="Ftsk_gamma"/>
    <property type="match status" value="1"/>
</dbReference>
<dbReference type="Proteomes" id="UP000253846">
    <property type="component" value="Unassembled WGS sequence"/>
</dbReference>
<organism evidence="2 3">
    <name type="scientific">Bartonella grahamii</name>
    <dbReference type="NCBI Taxonomy" id="33045"/>
    <lineage>
        <taxon>Bacteria</taxon>
        <taxon>Pseudomonadati</taxon>
        <taxon>Pseudomonadota</taxon>
        <taxon>Alphaproteobacteria</taxon>
        <taxon>Hyphomicrobiales</taxon>
        <taxon>Bartonellaceae</taxon>
        <taxon>Bartonella</taxon>
    </lineage>
</organism>
<dbReference type="SUPFAM" id="SSF46785">
    <property type="entry name" value="Winged helix' DNA-binding domain"/>
    <property type="match status" value="1"/>
</dbReference>
<dbReference type="AlphaFoldDB" id="A0A336NDI2"/>
<dbReference type="EMBL" id="UFTD01000001">
    <property type="protein sequence ID" value="SSZ39593.1"/>
    <property type="molecule type" value="Genomic_DNA"/>
</dbReference>
<sequence>MLRDGKASTSYIQRRLGIGYNRAATFIERMEGEGIISPANDVGKRKVLGTVEEECF</sequence>
<dbReference type="InterPro" id="IPR018541">
    <property type="entry name" value="Ftsk_gamma"/>
</dbReference>
<feature type="domain" description="FtsK gamma" evidence="1">
    <location>
        <begin position="2"/>
        <end position="52"/>
    </location>
</feature>
<evidence type="ECO:0000313" key="3">
    <source>
        <dbReference type="Proteomes" id="UP000253846"/>
    </source>
</evidence>
<reference evidence="2 3" key="1">
    <citation type="submission" date="2018-06" db="EMBL/GenBank/DDBJ databases">
        <authorList>
            <consortium name="Pathogen Informatics"/>
            <person name="Doyle S."/>
        </authorList>
    </citation>
    <scope>NUCLEOTIDE SEQUENCE [LARGE SCALE GENOMIC DNA]</scope>
    <source>
        <strain evidence="2 3">NCTC12860</strain>
    </source>
</reference>
<evidence type="ECO:0000259" key="1">
    <source>
        <dbReference type="SMART" id="SM00843"/>
    </source>
</evidence>
<dbReference type="Gene3D" id="1.10.10.10">
    <property type="entry name" value="Winged helix-like DNA-binding domain superfamily/Winged helix DNA-binding domain"/>
    <property type="match status" value="1"/>
</dbReference>
<gene>
    <name evidence="2" type="primary">ftsK_1</name>
    <name evidence="2" type="ORF">NCTC12860_00808</name>
</gene>
<name>A0A336NDI2_BARGR</name>
<dbReference type="InterPro" id="IPR036390">
    <property type="entry name" value="WH_DNA-bd_sf"/>
</dbReference>
<protein>
    <submittedName>
        <fullName evidence="2">DNA translocase FtsK</fullName>
    </submittedName>
</protein>
<proteinExistence type="predicted"/>
<evidence type="ECO:0000313" key="2">
    <source>
        <dbReference type="EMBL" id="SSZ39593.1"/>
    </source>
</evidence>
<dbReference type="InterPro" id="IPR036388">
    <property type="entry name" value="WH-like_DNA-bd_sf"/>
</dbReference>
<dbReference type="Pfam" id="PF09397">
    <property type="entry name" value="FtsK_gamma"/>
    <property type="match status" value="1"/>
</dbReference>
<accession>A0A336NDI2</accession>